<name>A0A7J6I568_CANSA</name>
<dbReference type="PANTHER" id="PTHR12250:SF0">
    <property type="entry name" value="GPI ETHANOLAMINE PHOSPHATE TRANSFERASE 1"/>
    <property type="match status" value="1"/>
</dbReference>
<comment type="pathway">
    <text evidence="1">Glycolipid biosynthesis; glycosylphosphatidylinositol-anchor biosynthesis.</text>
</comment>
<feature type="domain" description="GPI ethanolamine phosphate transferase 1 C-terminal" evidence="2">
    <location>
        <begin position="89"/>
        <end position="162"/>
    </location>
</feature>
<comment type="caution">
    <text evidence="3">The sequence shown here is derived from an EMBL/GenBank/DDBJ whole genome shotgun (WGS) entry which is preliminary data.</text>
</comment>
<dbReference type="InterPro" id="IPR007070">
    <property type="entry name" value="GPI_EtnP_transferase_1"/>
</dbReference>
<comment type="subcellular location">
    <subcellularLocation>
        <location evidence="1">Endoplasmic reticulum membrane</location>
        <topology evidence="1">Multi-pass membrane protein</topology>
    </subcellularLocation>
</comment>
<comment type="function">
    <text evidence="1">Ethanolamine phosphate transferase involved in glycosylphosphatidylinositol-anchor biosynthesis. Transfers ethanolamine phosphate to the first alpha-1,4-linked mannose of the glycosylphosphatidylinositol precursor of GPI-anchor.</text>
</comment>
<evidence type="ECO:0000313" key="4">
    <source>
        <dbReference type="Proteomes" id="UP000583929"/>
    </source>
</evidence>
<dbReference type="InterPro" id="IPR017852">
    <property type="entry name" value="GPI_EtnP_transferase_1_C"/>
</dbReference>
<proteinExistence type="inferred from homology"/>
<protein>
    <recommendedName>
        <fullName evidence="1">GPI ethanolamine phosphate transferase 1</fullName>
        <ecNumber evidence="1">2.-.-.-</ecNumber>
    </recommendedName>
</protein>
<accession>A0A7J6I568</accession>
<keyword evidence="1" id="KW-0256">Endoplasmic reticulum</keyword>
<dbReference type="Proteomes" id="UP000583929">
    <property type="component" value="Unassembled WGS sequence"/>
</dbReference>
<evidence type="ECO:0000256" key="1">
    <source>
        <dbReference type="RuleBase" id="RU367138"/>
    </source>
</evidence>
<dbReference type="GO" id="GO:0051377">
    <property type="term" value="F:mannose-ethanolamine phosphotransferase activity"/>
    <property type="evidence" value="ECO:0007669"/>
    <property type="project" value="UniProtKB-UniRule"/>
</dbReference>
<reference evidence="3 4" key="1">
    <citation type="journal article" date="2020" name="bioRxiv">
        <title>Sequence and annotation of 42 cannabis genomes reveals extensive copy number variation in cannabinoid synthesis and pathogen resistance genes.</title>
        <authorList>
            <person name="Mckernan K.J."/>
            <person name="Helbert Y."/>
            <person name="Kane L.T."/>
            <person name="Ebling H."/>
            <person name="Zhang L."/>
            <person name="Liu B."/>
            <person name="Eaton Z."/>
            <person name="Mclaughlin S."/>
            <person name="Kingan S."/>
            <person name="Baybayan P."/>
            <person name="Concepcion G."/>
            <person name="Jordan M."/>
            <person name="Riva A."/>
            <person name="Barbazuk W."/>
            <person name="Harkins T."/>
        </authorList>
    </citation>
    <scope>NUCLEOTIDE SEQUENCE [LARGE SCALE GENOMIC DNA]</scope>
    <source>
        <strain evidence="4">cv. Jamaican Lion 4</strain>
        <tissue evidence="3">Leaf</tissue>
    </source>
</reference>
<sequence>MGVEQIKTWKRLDDDNFSKIDEQILWSSDHGNGFSSGGGDGGFSDPVAGGSPPSLLATTGGFDWSCLAAFLSESSAMDSFWVEIVRNQMVLFNVAFFGTGNFASIASFEISSVYRFITIFNVSEAILDGSLAYLQVIHPIHARHMCIQCDNKDEQTSTFGLLFPCHISLGCDDFTLLLPGSKYRKLDGNW</sequence>
<evidence type="ECO:0000259" key="2">
    <source>
        <dbReference type="Pfam" id="PF04987"/>
    </source>
</evidence>
<evidence type="ECO:0000313" key="3">
    <source>
        <dbReference type="EMBL" id="KAF4402345.1"/>
    </source>
</evidence>
<keyword evidence="1" id="KW-0808">Transferase</keyword>
<keyword evidence="1" id="KW-0337">GPI-anchor biosynthesis</keyword>
<comment type="similarity">
    <text evidence="1">Belongs to the PIGG/PIGN/PIGO family. PIGN subfamily.</text>
</comment>
<keyword evidence="4" id="KW-1185">Reference proteome</keyword>
<dbReference type="PANTHER" id="PTHR12250">
    <property type="entry name" value="PHOSPHATIDYLINOSITOL GLYCAN, CLASS N"/>
    <property type="match status" value="1"/>
</dbReference>
<dbReference type="Pfam" id="PF04987">
    <property type="entry name" value="PigN"/>
    <property type="match status" value="1"/>
</dbReference>
<organism evidence="3 4">
    <name type="scientific">Cannabis sativa</name>
    <name type="common">Hemp</name>
    <name type="synonym">Marijuana</name>
    <dbReference type="NCBI Taxonomy" id="3483"/>
    <lineage>
        <taxon>Eukaryota</taxon>
        <taxon>Viridiplantae</taxon>
        <taxon>Streptophyta</taxon>
        <taxon>Embryophyta</taxon>
        <taxon>Tracheophyta</taxon>
        <taxon>Spermatophyta</taxon>
        <taxon>Magnoliopsida</taxon>
        <taxon>eudicotyledons</taxon>
        <taxon>Gunneridae</taxon>
        <taxon>Pentapetalae</taxon>
        <taxon>rosids</taxon>
        <taxon>fabids</taxon>
        <taxon>Rosales</taxon>
        <taxon>Cannabaceae</taxon>
        <taxon>Cannabis</taxon>
    </lineage>
</organism>
<dbReference type="AlphaFoldDB" id="A0A7J6I568"/>
<dbReference type="GO" id="GO:0006506">
    <property type="term" value="P:GPI anchor biosynthetic process"/>
    <property type="evidence" value="ECO:0007669"/>
    <property type="project" value="UniProtKB-KW"/>
</dbReference>
<dbReference type="GO" id="GO:0005789">
    <property type="term" value="C:endoplasmic reticulum membrane"/>
    <property type="evidence" value="ECO:0007669"/>
    <property type="project" value="UniProtKB-SubCell"/>
</dbReference>
<dbReference type="EC" id="2.-.-.-" evidence="1"/>
<dbReference type="EMBL" id="JAATIQ010000008">
    <property type="protein sequence ID" value="KAF4402345.1"/>
    <property type="molecule type" value="Genomic_DNA"/>
</dbReference>
<gene>
    <name evidence="3" type="ORF">G4B88_003266</name>
</gene>